<dbReference type="EMBL" id="JBFTEG010000014">
    <property type="protein sequence ID" value="MEX6503643.1"/>
    <property type="molecule type" value="Genomic_DNA"/>
</dbReference>
<evidence type="ECO:0000313" key="3">
    <source>
        <dbReference type="Proteomes" id="UP001560296"/>
    </source>
</evidence>
<name>A0ABV3YXY3_9PSED</name>
<evidence type="ECO:0000313" key="2">
    <source>
        <dbReference type="EMBL" id="MEX6503643.1"/>
    </source>
</evidence>
<proteinExistence type="predicted"/>
<comment type="caution">
    <text evidence="2">The sequence shown here is derived from an EMBL/GenBank/DDBJ whole genome shotgun (WGS) entry which is preliminary data.</text>
</comment>
<sequence>MKFSQRKGLTPTGKILQIDSIDEELMNSLWSVLTAFYWEKFDRYKWDMGRRSDYISGSNLNGLFTSLWLHYFKKPIDTIPTYFYDERDGLGILRKYFFSANWYEIYDFIESIAAYGPKQQKADFIAACNSFLERENSAYRFVDGKIAEISSPDEIGEIEDAISKSTPYYGVRQHLSTAISMLSDRANPDYRNSIKESISAVESLCRTVSGQEKATLGAALKALESKGLMHPALKSAFSSLYGYTNDSGGIRHALMEESNLTSADARFMLISCSAFINYVIASTSNA</sequence>
<protein>
    <submittedName>
        <fullName evidence="2">AbiJ-NTD4 domain-containing protein</fullName>
    </submittedName>
</protein>
<dbReference type="Pfam" id="PF18863">
    <property type="entry name" value="AbiJ_NTD4"/>
    <property type="match status" value="1"/>
</dbReference>
<keyword evidence="3" id="KW-1185">Reference proteome</keyword>
<dbReference type="RefSeq" id="WP_369288588.1">
    <property type="nucleotide sequence ID" value="NZ_JBFTEG010000014.1"/>
</dbReference>
<gene>
    <name evidence="2" type="ORF">AB5S05_16385</name>
</gene>
<reference evidence="2 3" key="1">
    <citation type="submission" date="2024-07" db="EMBL/GenBank/DDBJ databases">
        <authorList>
            <person name="Li M."/>
        </authorList>
    </citation>
    <scope>NUCLEOTIDE SEQUENCE [LARGE SCALE GENOMIC DNA]</scope>
    <source>
        <strain evidence="2 3">25A3E</strain>
    </source>
</reference>
<evidence type="ECO:0000259" key="1">
    <source>
        <dbReference type="Pfam" id="PF18863"/>
    </source>
</evidence>
<dbReference type="Proteomes" id="UP001560296">
    <property type="component" value="Unassembled WGS sequence"/>
</dbReference>
<organism evidence="2 3">
    <name type="scientific">Pseudomonas zhanjiangensis</name>
    <dbReference type="NCBI Taxonomy" id="3239015"/>
    <lineage>
        <taxon>Bacteria</taxon>
        <taxon>Pseudomonadati</taxon>
        <taxon>Pseudomonadota</taxon>
        <taxon>Gammaproteobacteria</taxon>
        <taxon>Pseudomonadales</taxon>
        <taxon>Pseudomonadaceae</taxon>
        <taxon>Pseudomonas</taxon>
    </lineage>
</organism>
<feature type="domain" description="HEPN AbiJ-N-terminal" evidence="1">
    <location>
        <begin position="1"/>
        <end position="163"/>
    </location>
</feature>
<accession>A0ABV3YXY3</accession>
<dbReference type="InterPro" id="IPR049503">
    <property type="entry name" value="AbiJ_NTD4"/>
</dbReference>